<dbReference type="FunFam" id="1.25.10.10:FF:000001">
    <property type="entry name" value="CLIP-associating protein 1 isoform 2"/>
    <property type="match status" value="1"/>
</dbReference>
<feature type="compositionally biased region" description="Low complexity" evidence="17">
    <location>
        <begin position="253"/>
        <end position="267"/>
    </location>
</feature>
<dbReference type="InterPro" id="IPR016024">
    <property type="entry name" value="ARM-type_fold"/>
</dbReference>
<evidence type="ECO:0000256" key="1">
    <source>
        <dbReference type="ARBA" id="ARBA00004186"/>
    </source>
</evidence>
<dbReference type="InterPro" id="IPR024395">
    <property type="entry name" value="CLASP_N_dom"/>
</dbReference>
<keyword evidence="15" id="KW-0131">Cell cycle</keyword>
<keyword evidence="6" id="KW-0158">Chromosome</keyword>
<dbReference type="GO" id="GO:0008017">
    <property type="term" value="F:microtubule binding"/>
    <property type="evidence" value="ECO:0007669"/>
    <property type="project" value="TreeGrafter"/>
</dbReference>
<dbReference type="GO" id="GO:0005876">
    <property type="term" value="C:spindle microtubule"/>
    <property type="evidence" value="ECO:0007669"/>
    <property type="project" value="TreeGrafter"/>
</dbReference>
<evidence type="ECO:0000313" key="18">
    <source>
        <dbReference type="Ensembl" id="ENSCPVP00000006009.2"/>
    </source>
</evidence>
<evidence type="ECO:0000256" key="12">
    <source>
        <dbReference type="ARBA" id="ARBA00022838"/>
    </source>
</evidence>
<feature type="region of interest" description="Disordered" evidence="17">
    <location>
        <begin position="793"/>
        <end position="815"/>
    </location>
</feature>
<feature type="compositionally biased region" description="Polar residues" evidence="17">
    <location>
        <begin position="1056"/>
        <end position="1071"/>
    </location>
</feature>
<protein>
    <submittedName>
        <fullName evidence="18">Uncharacterized protein</fullName>
    </submittedName>
</protein>
<dbReference type="GO" id="GO:0005813">
    <property type="term" value="C:centrosome"/>
    <property type="evidence" value="ECO:0007669"/>
    <property type="project" value="UniProtKB-SubCell"/>
</dbReference>
<dbReference type="GO" id="GO:0072686">
    <property type="term" value="C:mitotic spindle"/>
    <property type="evidence" value="ECO:0007669"/>
    <property type="project" value="TreeGrafter"/>
</dbReference>
<dbReference type="FunFam" id="1.25.10.10:FF:000006">
    <property type="entry name" value="CLIP-associating protein 1 isoform 2"/>
    <property type="match status" value="1"/>
</dbReference>
<organism evidence="18 19">
    <name type="scientific">Geospiza parvula</name>
    <name type="common">Small tree-finch</name>
    <name type="synonym">Camarhynchus parvulus</name>
    <dbReference type="NCBI Taxonomy" id="87175"/>
    <lineage>
        <taxon>Eukaryota</taxon>
        <taxon>Metazoa</taxon>
        <taxon>Chordata</taxon>
        <taxon>Craniata</taxon>
        <taxon>Vertebrata</taxon>
        <taxon>Euteleostomi</taxon>
        <taxon>Archelosauria</taxon>
        <taxon>Archosauria</taxon>
        <taxon>Dinosauria</taxon>
        <taxon>Saurischia</taxon>
        <taxon>Theropoda</taxon>
        <taxon>Coelurosauria</taxon>
        <taxon>Aves</taxon>
        <taxon>Neognathae</taxon>
        <taxon>Neoaves</taxon>
        <taxon>Telluraves</taxon>
        <taxon>Australaves</taxon>
        <taxon>Passeriformes</taxon>
        <taxon>Thraupidae</taxon>
        <taxon>Camarhynchus</taxon>
    </lineage>
</organism>
<keyword evidence="10" id="KW-0677">Repeat</keyword>
<dbReference type="GO" id="GO:0000776">
    <property type="term" value="C:kinetochore"/>
    <property type="evidence" value="ECO:0007669"/>
    <property type="project" value="UniProtKB-KW"/>
</dbReference>
<dbReference type="GO" id="GO:0005881">
    <property type="term" value="C:cytoplasmic microtubule"/>
    <property type="evidence" value="ECO:0007669"/>
    <property type="project" value="TreeGrafter"/>
</dbReference>
<feature type="compositionally biased region" description="Low complexity" evidence="17">
    <location>
        <begin position="548"/>
        <end position="567"/>
    </location>
</feature>
<dbReference type="FunFam" id="1.25.10.10:FF:000005">
    <property type="entry name" value="CLIP-associating protein 1 isoform 2"/>
    <property type="match status" value="1"/>
</dbReference>
<dbReference type="SMART" id="SM01349">
    <property type="entry name" value="TOG"/>
    <property type="match status" value="4"/>
</dbReference>
<keyword evidence="7" id="KW-0963">Cytoplasm</keyword>
<comment type="subcellular location">
    <subcellularLocation>
        <location evidence="4">Chromosome</location>
        <location evidence="4">Centromere</location>
        <location evidence="4">Kinetochore</location>
    </subcellularLocation>
    <subcellularLocation>
        <location evidence="2">Cytoplasm</location>
        <location evidence="2">Cytoskeleton</location>
        <location evidence="2">Microtubule organizing center</location>
        <location evidence="2">Centrosome</location>
    </subcellularLocation>
    <subcellularLocation>
        <location evidence="1">Cytoplasm</location>
        <location evidence="1">Cytoskeleton</location>
        <location evidence="1">Spindle</location>
    </subcellularLocation>
    <subcellularLocation>
        <location evidence="3">Golgi apparatus</location>
        <location evidence="3">trans-Golgi network</location>
    </subcellularLocation>
</comment>
<feature type="region of interest" description="Disordered" evidence="17">
    <location>
        <begin position="653"/>
        <end position="750"/>
    </location>
</feature>
<name>A0A8C3ML52_GEOPR</name>
<dbReference type="Pfam" id="PF12348">
    <property type="entry name" value="CLASP_N"/>
    <property type="match status" value="1"/>
</dbReference>
<comment type="similarity">
    <text evidence="5">Belongs to the CLASP family.</text>
</comment>
<evidence type="ECO:0000256" key="15">
    <source>
        <dbReference type="ARBA" id="ARBA00023306"/>
    </source>
</evidence>
<keyword evidence="16" id="KW-0137">Centromere</keyword>
<evidence type="ECO:0000256" key="5">
    <source>
        <dbReference type="ARBA" id="ARBA00009549"/>
    </source>
</evidence>
<evidence type="ECO:0000256" key="4">
    <source>
        <dbReference type="ARBA" id="ARBA00004629"/>
    </source>
</evidence>
<dbReference type="PANTHER" id="PTHR21567">
    <property type="entry name" value="CLASP"/>
    <property type="match status" value="1"/>
</dbReference>
<dbReference type="GO" id="GO:0043515">
    <property type="term" value="F:kinetochore binding"/>
    <property type="evidence" value="ECO:0007669"/>
    <property type="project" value="TreeGrafter"/>
</dbReference>
<dbReference type="GO" id="GO:0005794">
    <property type="term" value="C:Golgi apparatus"/>
    <property type="evidence" value="ECO:0007669"/>
    <property type="project" value="UniProtKB-SubCell"/>
</dbReference>
<feature type="region of interest" description="Disordered" evidence="17">
    <location>
        <begin position="546"/>
        <end position="603"/>
    </location>
</feature>
<dbReference type="SUPFAM" id="SSF48371">
    <property type="entry name" value="ARM repeat"/>
    <property type="match status" value="2"/>
</dbReference>
<evidence type="ECO:0000313" key="19">
    <source>
        <dbReference type="Proteomes" id="UP000694382"/>
    </source>
</evidence>
<evidence type="ECO:0000256" key="8">
    <source>
        <dbReference type="ARBA" id="ARBA00022618"/>
    </source>
</evidence>
<dbReference type="FunFam" id="1.25.10.10:FF:000031">
    <property type="entry name" value="CLIP-associating protein 1 isoform 2"/>
    <property type="match status" value="1"/>
</dbReference>
<dbReference type="Ensembl" id="ENSCPVT00000006239.2">
    <property type="protein sequence ID" value="ENSCPVP00000006009.2"/>
    <property type="gene ID" value="ENSCPVG00000002479.2"/>
</dbReference>
<feature type="compositionally biased region" description="Polar residues" evidence="17">
    <location>
        <begin position="571"/>
        <end position="597"/>
    </location>
</feature>
<accession>A0A8U8BWU9</accession>
<dbReference type="InterPro" id="IPR021133">
    <property type="entry name" value="HEAT_type_2"/>
</dbReference>
<dbReference type="PROSITE" id="PS50077">
    <property type="entry name" value="HEAT_REPEAT"/>
    <property type="match status" value="1"/>
</dbReference>
<reference evidence="18" key="2">
    <citation type="submission" date="2025-08" db="UniProtKB">
        <authorList>
            <consortium name="Ensembl"/>
        </authorList>
    </citation>
    <scope>IDENTIFICATION</scope>
</reference>
<keyword evidence="13" id="KW-0333">Golgi apparatus</keyword>
<evidence type="ECO:0000256" key="7">
    <source>
        <dbReference type="ARBA" id="ARBA00022490"/>
    </source>
</evidence>
<feature type="compositionally biased region" description="Polar residues" evidence="17">
    <location>
        <begin position="728"/>
        <end position="737"/>
    </location>
</feature>
<feature type="compositionally biased region" description="Polar residues" evidence="17">
    <location>
        <begin position="657"/>
        <end position="670"/>
    </location>
</feature>
<feature type="compositionally biased region" description="Low complexity" evidence="17">
    <location>
        <begin position="1080"/>
        <end position="1089"/>
    </location>
</feature>
<feature type="region of interest" description="Disordered" evidence="17">
    <location>
        <begin position="240"/>
        <end position="294"/>
    </location>
</feature>
<dbReference type="InterPro" id="IPR034085">
    <property type="entry name" value="TOG"/>
</dbReference>
<dbReference type="GO" id="GO:0090307">
    <property type="term" value="P:mitotic spindle assembly"/>
    <property type="evidence" value="ECO:0007669"/>
    <property type="project" value="TreeGrafter"/>
</dbReference>
<keyword evidence="8" id="KW-0132">Cell division</keyword>
<keyword evidence="11" id="KW-0498">Mitosis</keyword>
<feature type="compositionally biased region" description="Low complexity" evidence="17">
    <location>
        <begin position="680"/>
        <end position="699"/>
    </location>
</feature>
<dbReference type="GO" id="GO:0045180">
    <property type="term" value="C:basal cortex"/>
    <property type="evidence" value="ECO:0007669"/>
    <property type="project" value="TreeGrafter"/>
</dbReference>
<dbReference type="InterPro" id="IPR057546">
    <property type="entry name" value="HEAT_GCN1"/>
</dbReference>
<dbReference type="GO" id="GO:0030010">
    <property type="term" value="P:establishment of cell polarity"/>
    <property type="evidence" value="ECO:0007669"/>
    <property type="project" value="UniProtKB-ARBA"/>
</dbReference>
<reference evidence="18" key="1">
    <citation type="submission" date="2020-02" db="EMBL/GenBank/DDBJ databases">
        <authorList>
            <person name="Enbody D E."/>
            <person name="Pettersson E M."/>
        </authorList>
    </citation>
    <scope>NUCLEOTIDE SEQUENCE [LARGE SCALE GENOMIC DNA]</scope>
</reference>
<evidence type="ECO:0000256" key="11">
    <source>
        <dbReference type="ARBA" id="ARBA00022776"/>
    </source>
</evidence>
<dbReference type="PANTHER" id="PTHR21567:SF28">
    <property type="entry name" value="CLIP-ASSOCIATING PROTEIN 1"/>
    <property type="match status" value="1"/>
</dbReference>
<dbReference type="GO" id="GO:0007026">
    <property type="term" value="P:negative regulation of microtubule depolymerization"/>
    <property type="evidence" value="ECO:0007669"/>
    <property type="project" value="UniProtKB-ARBA"/>
</dbReference>
<keyword evidence="19" id="KW-1185">Reference proteome</keyword>
<dbReference type="Pfam" id="PF21040">
    <property type="entry name" value="CEP104-like_TOG"/>
    <property type="match status" value="1"/>
</dbReference>
<proteinExistence type="inferred from homology"/>
<dbReference type="Proteomes" id="UP000694382">
    <property type="component" value="Chromosome 7"/>
</dbReference>
<sequence>MEPSMEYCLAQVLQKDVGKRLQVGQELIDYFSDKQKSADLEHDQTMLDKMVDGLATSWVNSSNYKVVLLGIDIISALVSRLQDRFKAQIGTVLPSLLDRLGDSKDSVREQDQTLLLKIMEQAANPQYVWDRMLGGFKHKNFRTREGICLCLIATLNASGAQSLTLSKIVPHICNLLGDPNSQVRDAAINSLVEIYRHVGERVRADLSKKGLPQSRLNVIFTKFDEVQKSGNMVQTSVDKIFDDEDSVDGNRPSSASSSTSSKAPANSRRVGMGTTRRLGSAPLGSKSSTAKEGAGAVDEEDFIKAFEDVPTVQIYSSRDLEESINKIREILSDDKHDWEQRVSALKKIRSLLLAGAAEYDNFFQHLRLLDGAFKLSAKDLRSQVVREACITLGHLSSVLGNKFDHGAEAIMPTIFNLIPNSAKVMATSGVVAVRLIIRHTHIPRLIPIITSNCTSKSVAVRRRCFEFLDLLLQEWQTHSLERHISVLAETIKKGIHDADSEARIEARKCYWGFHSHFSREAEHLYHTLESSYQKALQSHLKNSDSIVSLPQSDRSSSSSQESLNRPLSAKRSPTGSTTSRASTVSTKSVSTPGSLQRSRSDVDVNAAASAKSKVTSAGASTPFSSAAALPPGSYPFVRHFRCACVCIPPGRIRTRRQSSGSATSVTSTPADTRGRSRVKVVSQSQPGSRSSSPGKLLGSSYGGLSSGTSRVQAVPSSSEKRSKIPRSQGCSRETSPNRIGLDRFGLGQPGRMPASVNAMRVLSTSTDLEAAVADALVRGKIQNKKPVRRRYEPYGMYSDDDANSDASSACSERSYGSRNGGIPHYLRQTEDVAEVLNHCASSNWSERKEGLIGLQNLLKSQRTLSRVELKRLCEIFTRMFADPHSKVFSMFLETLVDFIIIHKDDLQDWLFVLLTQLLKKMGADLLGSVQAKVQKALDVTRDSFPFDQQFNILMRFIVDQTQTPNLKVKVAILKYIESLARQMDPTDFVNSSETRLAVSRIITWTTEPKSSDVRKAAQIVLISLFELNTPEFTMLLGALPKTFQDGATKLLHNHLKNSSNTSVGSPSNTLGRTPSRHSSSRTSPLTSPTNCSHGGLSPSMLDYDTENLNSDEIYSSLRGVTEAIEKFSFRSQEDLNEPIKRDGKKDCDIVSRDGGLALPSGDVRGSGDIVEGGRMALDNKTSLLNTQPPRAFSGPRAREYNPYPYADTINTYDKTALKEAVFDDDMDQLRDVPIDHSDLVADLLKELSNHNERVEERKGALLELLKITREDNLGVWEEHFKTILLLLLETLGDKDHSIRALALRVLREILRNQPARFKNYAELTIMKTLEAHKDSHKEVVRAAEEAASTLASSIHPEQCIKVLCPIIQTADYPINLAAIKMQTKVIERISKESLHQLLPDIIPGLLQGYDNTESSVRKASVFCLVAIYSVIGEELKPHLAQLTGSKVQDSNDPSKDFVSWSQTTCKTQILT</sequence>
<evidence type="ECO:0000256" key="17">
    <source>
        <dbReference type="SAM" id="MobiDB-lite"/>
    </source>
</evidence>
<dbReference type="Pfam" id="PF21041">
    <property type="entry name" value="XMAP215_CLASP_TOG"/>
    <property type="match status" value="1"/>
</dbReference>
<dbReference type="GO" id="GO:0051301">
    <property type="term" value="P:cell division"/>
    <property type="evidence" value="ECO:0007669"/>
    <property type="project" value="UniProtKB-KW"/>
</dbReference>
<evidence type="ECO:0000256" key="3">
    <source>
        <dbReference type="ARBA" id="ARBA00004601"/>
    </source>
</evidence>
<feature type="region of interest" description="Disordered" evidence="17">
    <location>
        <begin position="1055"/>
        <end position="1104"/>
    </location>
</feature>
<evidence type="ECO:0000256" key="16">
    <source>
        <dbReference type="ARBA" id="ARBA00023328"/>
    </source>
</evidence>
<dbReference type="GO" id="GO:0040001">
    <property type="term" value="P:establishment of mitotic spindle localization"/>
    <property type="evidence" value="ECO:0007669"/>
    <property type="project" value="TreeGrafter"/>
</dbReference>
<evidence type="ECO:0000256" key="9">
    <source>
        <dbReference type="ARBA" id="ARBA00022701"/>
    </source>
</evidence>
<evidence type="ECO:0000256" key="13">
    <source>
        <dbReference type="ARBA" id="ARBA00023034"/>
    </source>
</evidence>
<evidence type="ECO:0000256" key="2">
    <source>
        <dbReference type="ARBA" id="ARBA00004300"/>
    </source>
</evidence>
<dbReference type="InterPro" id="IPR011989">
    <property type="entry name" value="ARM-like"/>
</dbReference>
<dbReference type="Gene3D" id="1.25.10.10">
    <property type="entry name" value="Leucine-rich Repeat Variant"/>
    <property type="match status" value="4"/>
</dbReference>
<evidence type="ECO:0000256" key="6">
    <source>
        <dbReference type="ARBA" id="ARBA00022454"/>
    </source>
</evidence>
<dbReference type="InterPro" id="IPR048491">
    <property type="entry name" value="XMAP215_CLASP_TOG"/>
</dbReference>
<evidence type="ECO:0000256" key="14">
    <source>
        <dbReference type="ARBA" id="ARBA00023212"/>
    </source>
</evidence>
<reference evidence="18" key="3">
    <citation type="submission" date="2025-09" db="UniProtKB">
        <authorList>
            <consortium name="Ensembl"/>
        </authorList>
    </citation>
    <scope>IDENTIFICATION</scope>
</reference>
<evidence type="ECO:0000256" key="10">
    <source>
        <dbReference type="ARBA" id="ARBA00022737"/>
    </source>
</evidence>
<keyword evidence="12" id="KW-0995">Kinetochore</keyword>
<dbReference type="Pfam" id="PF23271">
    <property type="entry name" value="HEAT_GCN1"/>
    <property type="match status" value="1"/>
</dbReference>
<accession>A0A8C3ML52</accession>
<keyword evidence="9" id="KW-0493">Microtubule</keyword>
<keyword evidence="14" id="KW-0206">Cytoskeleton</keyword>